<dbReference type="InterPro" id="IPR036514">
    <property type="entry name" value="SGNH_hydro_sf"/>
</dbReference>
<evidence type="ECO:0000259" key="2">
    <source>
        <dbReference type="Pfam" id="PF13472"/>
    </source>
</evidence>
<dbReference type="CDD" id="cd00229">
    <property type="entry name" value="SGNH_hydrolase"/>
    <property type="match status" value="1"/>
</dbReference>
<sequence length="262" mass="27780">MLRKALSSAIGSAATVVVLLLVVGGLWAYVFAEQGRAGASVTPERSSSSPSSESSPGASAPVEQTWSMGDARDALALEGSKVLVLGDSTGNGKDEWISLWAQSMETPVARWDTDTESGYLGESDRTRMWSGAMFKATADYPAEHEEIWPAQDPDLVLLSYGHFHESGEEATAALEELRTDLAKRYPDAPIVVVLQNPEVDDANADTRTAIGDWAESAGLPTIDVAQAFEGAESPEGLLADDINPSPEGSQLWAETVELALVG</sequence>
<accession>A0ABZ2FH27</accession>
<dbReference type="SUPFAM" id="SSF52266">
    <property type="entry name" value="SGNH hydrolase"/>
    <property type="match status" value="1"/>
</dbReference>
<organism evidence="3 4">
    <name type="scientific">Janibacter terrae</name>
    <dbReference type="NCBI Taxonomy" id="103817"/>
    <lineage>
        <taxon>Bacteria</taxon>
        <taxon>Bacillati</taxon>
        <taxon>Actinomycetota</taxon>
        <taxon>Actinomycetes</taxon>
        <taxon>Micrococcales</taxon>
        <taxon>Intrasporangiaceae</taxon>
        <taxon>Janibacter</taxon>
    </lineage>
</organism>
<dbReference type="Pfam" id="PF13472">
    <property type="entry name" value="Lipase_GDSL_2"/>
    <property type="match status" value="1"/>
</dbReference>
<proteinExistence type="predicted"/>
<dbReference type="GO" id="GO:0016787">
    <property type="term" value="F:hydrolase activity"/>
    <property type="evidence" value="ECO:0007669"/>
    <property type="project" value="UniProtKB-KW"/>
</dbReference>
<name>A0ABZ2FH27_9MICO</name>
<evidence type="ECO:0000313" key="4">
    <source>
        <dbReference type="Proteomes" id="UP001381003"/>
    </source>
</evidence>
<dbReference type="InterPro" id="IPR013830">
    <property type="entry name" value="SGNH_hydro"/>
</dbReference>
<keyword evidence="3" id="KW-0378">Hydrolase</keyword>
<feature type="region of interest" description="Disordered" evidence="1">
    <location>
        <begin position="39"/>
        <end position="63"/>
    </location>
</feature>
<feature type="domain" description="SGNH hydrolase-type esterase" evidence="2">
    <location>
        <begin position="85"/>
        <end position="251"/>
    </location>
</feature>
<dbReference type="Proteomes" id="UP001381003">
    <property type="component" value="Chromosome"/>
</dbReference>
<keyword evidence="4" id="KW-1185">Reference proteome</keyword>
<protein>
    <submittedName>
        <fullName evidence="3">SGNH/GDSL hydrolase family protein</fullName>
    </submittedName>
</protein>
<gene>
    <name evidence="3" type="ORF">N5P18_01830</name>
</gene>
<reference evidence="3 4" key="1">
    <citation type="submission" date="2022-09" db="EMBL/GenBank/DDBJ databases">
        <title>Complete genome sequence of Janibacter terrae strain COS04-44, PCL-degrading bacteria isolated from oil spilled coast.</title>
        <authorList>
            <person name="Park H."/>
            <person name="Kim J.Y."/>
            <person name="An S.H."/>
            <person name="Lee C.M."/>
            <person name="Weon H.-Y."/>
        </authorList>
    </citation>
    <scope>NUCLEOTIDE SEQUENCE [LARGE SCALE GENOMIC DNA]</scope>
    <source>
        <strain evidence="3 4">COS04-44</strain>
    </source>
</reference>
<dbReference type="RefSeq" id="WP_338538495.1">
    <property type="nucleotide sequence ID" value="NZ_CP104874.1"/>
</dbReference>
<dbReference type="EMBL" id="CP104874">
    <property type="protein sequence ID" value="WWF05635.1"/>
    <property type="molecule type" value="Genomic_DNA"/>
</dbReference>
<evidence type="ECO:0000313" key="3">
    <source>
        <dbReference type="EMBL" id="WWF05635.1"/>
    </source>
</evidence>
<evidence type="ECO:0000256" key="1">
    <source>
        <dbReference type="SAM" id="MobiDB-lite"/>
    </source>
</evidence>
<dbReference type="Gene3D" id="3.40.50.1110">
    <property type="entry name" value="SGNH hydrolase"/>
    <property type="match status" value="1"/>
</dbReference>